<name>A0ABR2G3Z2_9ROSI</name>
<dbReference type="EMBL" id="JBBPBM010000003">
    <property type="protein sequence ID" value="KAK8593789.1"/>
    <property type="molecule type" value="Genomic_DNA"/>
</dbReference>
<accession>A0ABR2G3Z2</accession>
<evidence type="ECO:0000313" key="2">
    <source>
        <dbReference type="Proteomes" id="UP001472677"/>
    </source>
</evidence>
<reference evidence="1 2" key="1">
    <citation type="journal article" date="2024" name="G3 (Bethesda)">
        <title>Genome assembly of Hibiscus sabdariffa L. provides insights into metabolisms of medicinal natural products.</title>
        <authorList>
            <person name="Kim T."/>
        </authorList>
    </citation>
    <scope>NUCLEOTIDE SEQUENCE [LARGE SCALE GENOMIC DNA]</scope>
    <source>
        <strain evidence="1">TK-2024</strain>
        <tissue evidence="1">Old leaves</tissue>
    </source>
</reference>
<dbReference type="InterPro" id="IPR044974">
    <property type="entry name" value="Disease_R_plants"/>
</dbReference>
<dbReference type="Proteomes" id="UP001472677">
    <property type="component" value="Unassembled WGS sequence"/>
</dbReference>
<keyword evidence="2" id="KW-1185">Reference proteome</keyword>
<organism evidence="1 2">
    <name type="scientific">Hibiscus sabdariffa</name>
    <name type="common">roselle</name>
    <dbReference type="NCBI Taxonomy" id="183260"/>
    <lineage>
        <taxon>Eukaryota</taxon>
        <taxon>Viridiplantae</taxon>
        <taxon>Streptophyta</taxon>
        <taxon>Embryophyta</taxon>
        <taxon>Tracheophyta</taxon>
        <taxon>Spermatophyta</taxon>
        <taxon>Magnoliopsida</taxon>
        <taxon>eudicotyledons</taxon>
        <taxon>Gunneridae</taxon>
        <taxon>Pentapetalae</taxon>
        <taxon>rosids</taxon>
        <taxon>malvids</taxon>
        <taxon>Malvales</taxon>
        <taxon>Malvaceae</taxon>
        <taxon>Malvoideae</taxon>
        <taxon>Hibiscus</taxon>
    </lineage>
</organism>
<comment type="caution">
    <text evidence="1">The sequence shown here is derived from an EMBL/GenBank/DDBJ whole genome shotgun (WGS) entry which is preliminary data.</text>
</comment>
<dbReference type="PANTHER" id="PTHR11017:SF305">
    <property type="entry name" value="TMV RESISTANCE PROTEIN N-LIKE"/>
    <property type="match status" value="1"/>
</dbReference>
<dbReference type="PANTHER" id="PTHR11017">
    <property type="entry name" value="LEUCINE-RICH REPEAT-CONTAINING PROTEIN"/>
    <property type="match status" value="1"/>
</dbReference>
<dbReference type="InterPro" id="IPR032675">
    <property type="entry name" value="LRR_dom_sf"/>
</dbReference>
<dbReference type="SUPFAM" id="SSF52058">
    <property type="entry name" value="L domain-like"/>
    <property type="match status" value="1"/>
</dbReference>
<dbReference type="Gene3D" id="3.80.10.10">
    <property type="entry name" value="Ribonuclease Inhibitor"/>
    <property type="match status" value="1"/>
</dbReference>
<sequence>MSNGTDMETQAFAKMQRLKLLQLDYVKLRGDFKEFPKSLIWLCWHGFHIQSLPVDFIIKRLVVLDMHNSNLKHVWKDKENLLKTPDFSGLPSLERLMLKDCIKLTKVDQSIGELKMLNFLNLKDCKSLRKLPRTIGSLVSLEELILSSCSRLYEVPRELHNMNSLKKPISLSTESIKGLTKLDELVLTSCTELRMIPKLPIFSDSIEVLATMPPPLKYSLTTLPWFFYSKSCVILGCERLIEVQEIFKLEPFENFEAKEVK</sequence>
<evidence type="ECO:0000313" key="1">
    <source>
        <dbReference type="EMBL" id="KAK8593789.1"/>
    </source>
</evidence>
<protein>
    <recommendedName>
        <fullName evidence="3">Disease resistance protein</fullName>
    </recommendedName>
</protein>
<gene>
    <name evidence="1" type="ORF">V6N12_045863</name>
</gene>
<proteinExistence type="predicted"/>
<evidence type="ECO:0008006" key="3">
    <source>
        <dbReference type="Google" id="ProtNLM"/>
    </source>
</evidence>